<proteinExistence type="predicted"/>
<dbReference type="RefSeq" id="WP_257746116.1">
    <property type="nucleotide sequence ID" value="NZ_CP102487.1"/>
</dbReference>
<evidence type="ECO:0000313" key="1">
    <source>
        <dbReference type="EMBL" id="UUX60131.1"/>
    </source>
</evidence>
<organism evidence="1 2">
    <name type="scientific">Glutamicibacter halophytocola</name>
    <dbReference type="NCBI Taxonomy" id="1933880"/>
    <lineage>
        <taxon>Bacteria</taxon>
        <taxon>Bacillati</taxon>
        <taxon>Actinomycetota</taxon>
        <taxon>Actinomycetes</taxon>
        <taxon>Micrococcales</taxon>
        <taxon>Micrococcaceae</taxon>
        <taxon>Glutamicibacter</taxon>
    </lineage>
</organism>
<evidence type="ECO:0000313" key="2">
    <source>
        <dbReference type="Proteomes" id="UP001060018"/>
    </source>
</evidence>
<name>A0AA95BR94_9MICC</name>
<gene>
    <name evidence="1" type="ORF">NUH22_05845</name>
</gene>
<reference evidence="1" key="1">
    <citation type="journal article" date="2022" name="Pest Manag. Sci.">
        <title>Glutamicibacter halophytocola-mediated host fitness of potato tuber moth on Solanaceae crops.</title>
        <authorList>
            <person name="Wang W."/>
            <person name="Xiao G."/>
            <person name="Du G."/>
            <person name="Chang L."/>
            <person name="Yang Y."/>
            <person name="Ye J."/>
            <person name="Chen B."/>
        </authorList>
    </citation>
    <scope>NUCLEOTIDE SEQUENCE</scope>
    <source>
        <strain evidence="1">S2</strain>
    </source>
</reference>
<sequence length="133" mass="14928">MQNIFNLLRTISHVAVIWNRPYPDIVAATNGRSIWIDPALTSVERVCYLTHEAIHIKHGHTGCQGRAIERQVCLEVAQFLVPFESLQGVASWSRHPAEMADELGVTEEVLLDRLATLDGDQIQALWPPSEHIP</sequence>
<protein>
    <submittedName>
        <fullName evidence="1">ImmA/IrrE family metallo-endopeptidase</fullName>
    </submittedName>
</protein>
<accession>A0AA95BR94</accession>
<dbReference type="AlphaFoldDB" id="A0AA95BR94"/>
<dbReference type="EMBL" id="CP102487">
    <property type="protein sequence ID" value="UUX60131.1"/>
    <property type="molecule type" value="Genomic_DNA"/>
</dbReference>
<dbReference type="Proteomes" id="UP001060018">
    <property type="component" value="Chromosome"/>
</dbReference>